<reference evidence="1" key="1">
    <citation type="journal article" date="2022" name="bioRxiv">
        <title>Sequencing and chromosome-scale assembly of the giantPleurodeles waltlgenome.</title>
        <authorList>
            <person name="Brown T."/>
            <person name="Elewa A."/>
            <person name="Iarovenko S."/>
            <person name="Subramanian E."/>
            <person name="Araus A.J."/>
            <person name="Petzold A."/>
            <person name="Susuki M."/>
            <person name="Suzuki K.-i.T."/>
            <person name="Hayashi T."/>
            <person name="Toyoda A."/>
            <person name="Oliveira C."/>
            <person name="Osipova E."/>
            <person name="Leigh N.D."/>
            <person name="Simon A."/>
            <person name="Yun M.H."/>
        </authorList>
    </citation>
    <scope>NUCLEOTIDE SEQUENCE</scope>
    <source>
        <strain evidence="1">20211129_DDA</strain>
        <tissue evidence="1">Liver</tissue>
    </source>
</reference>
<comment type="caution">
    <text evidence="1">The sequence shown here is derived from an EMBL/GenBank/DDBJ whole genome shotgun (WGS) entry which is preliminary data.</text>
</comment>
<name>A0AAV7SY05_PLEWA</name>
<gene>
    <name evidence="1" type="ORF">NDU88_000738</name>
</gene>
<keyword evidence="2" id="KW-1185">Reference proteome</keyword>
<organism evidence="1 2">
    <name type="scientific">Pleurodeles waltl</name>
    <name type="common">Iberian ribbed newt</name>
    <dbReference type="NCBI Taxonomy" id="8319"/>
    <lineage>
        <taxon>Eukaryota</taxon>
        <taxon>Metazoa</taxon>
        <taxon>Chordata</taxon>
        <taxon>Craniata</taxon>
        <taxon>Vertebrata</taxon>
        <taxon>Euteleostomi</taxon>
        <taxon>Amphibia</taxon>
        <taxon>Batrachia</taxon>
        <taxon>Caudata</taxon>
        <taxon>Salamandroidea</taxon>
        <taxon>Salamandridae</taxon>
        <taxon>Pleurodelinae</taxon>
        <taxon>Pleurodeles</taxon>
    </lineage>
</organism>
<protein>
    <submittedName>
        <fullName evidence="1">Uncharacterized protein</fullName>
    </submittedName>
</protein>
<evidence type="ECO:0000313" key="2">
    <source>
        <dbReference type="Proteomes" id="UP001066276"/>
    </source>
</evidence>
<dbReference type="EMBL" id="JANPWB010000007">
    <property type="protein sequence ID" value="KAJ1168825.1"/>
    <property type="molecule type" value="Genomic_DNA"/>
</dbReference>
<dbReference type="Proteomes" id="UP001066276">
    <property type="component" value="Chromosome 4_1"/>
</dbReference>
<accession>A0AAV7SY05</accession>
<proteinExistence type="predicted"/>
<dbReference type="AlphaFoldDB" id="A0AAV7SY05"/>
<evidence type="ECO:0000313" key="1">
    <source>
        <dbReference type="EMBL" id="KAJ1168825.1"/>
    </source>
</evidence>
<sequence>MRFPEAVIAYLRTEGTRPEACAPRARFPAFSRATEASGAARGAEGAVTKPTVTTLRLCPLRPNARRTQGLLNRTCPAAQNVRALAPCDTRL</sequence>